<feature type="compositionally biased region" description="Polar residues" evidence="1">
    <location>
        <begin position="54"/>
        <end position="97"/>
    </location>
</feature>
<evidence type="ECO:0000313" key="3">
    <source>
        <dbReference type="Proteomes" id="UP000070089"/>
    </source>
</evidence>
<dbReference type="Proteomes" id="UP000070089">
    <property type="component" value="Unassembled WGS sequence"/>
</dbReference>
<feature type="compositionally biased region" description="Polar residues" evidence="1">
    <location>
        <begin position="25"/>
        <end position="43"/>
    </location>
</feature>
<dbReference type="EMBL" id="JXTI01000001">
    <property type="protein sequence ID" value="KWX15926.1"/>
    <property type="molecule type" value="Genomic_DNA"/>
</dbReference>
<organism evidence="2 3">
    <name type="scientific">Giardia duodenalis assemblage B</name>
    <dbReference type="NCBI Taxonomy" id="1394984"/>
    <lineage>
        <taxon>Eukaryota</taxon>
        <taxon>Metamonada</taxon>
        <taxon>Diplomonadida</taxon>
        <taxon>Hexamitidae</taxon>
        <taxon>Giardiinae</taxon>
        <taxon>Giardia</taxon>
    </lineage>
</organism>
<evidence type="ECO:0000313" key="2">
    <source>
        <dbReference type="EMBL" id="KWX15926.1"/>
    </source>
</evidence>
<comment type="caution">
    <text evidence="2">The sequence shown here is derived from an EMBL/GenBank/DDBJ whole genome shotgun (WGS) entry which is preliminary data.</text>
</comment>
<dbReference type="OrthoDB" id="10252364at2759"/>
<feature type="region of interest" description="Disordered" evidence="1">
    <location>
        <begin position="1"/>
        <end position="97"/>
    </location>
</feature>
<proteinExistence type="predicted"/>
<feature type="region of interest" description="Disordered" evidence="1">
    <location>
        <begin position="109"/>
        <end position="149"/>
    </location>
</feature>
<protein>
    <submittedName>
        <fullName evidence="2">Uncharacterized protein</fullName>
    </submittedName>
</protein>
<sequence>MSQNPSQGKYKMPLPELLNLPQKPVSLTSTDSQPSISTSILSRQRTKSPGPGRLTTSQASNRRLSVVNKSQNPILNRQLHPTSKNLPRGLSSSQTVPLRICTESQLSADTDSVPYAATTPKNAPSSTTHDRLPDEDDSVAPSESEYIENTESTSLFDRISAMYKL</sequence>
<dbReference type="VEuPathDB" id="GiardiaDB:QR46_0065"/>
<accession>A0A132P0S3</accession>
<gene>
    <name evidence="2" type="ORF">QR46_0065</name>
</gene>
<dbReference type="AlphaFoldDB" id="A0A132P0S3"/>
<name>A0A132P0S3_GIAIN</name>
<reference evidence="2 3" key="1">
    <citation type="journal article" date="2015" name="Mol. Biochem. Parasitol.">
        <title>Identification of polymorphic genes for use in assemblage B genotyping assays through comparative genomics of multiple assemblage B Giardia duodenalis isolates.</title>
        <authorList>
            <person name="Wielinga C."/>
            <person name="Thompson R.C."/>
            <person name="Monis P."/>
            <person name="Ryan U."/>
        </authorList>
    </citation>
    <scope>NUCLEOTIDE SEQUENCE [LARGE SCALE GENOMIC DNA]</scope>
    <source>
        <strain evidence="2 3">BAH15c1</strain>
    </source>
</reference>
<evidence type="ECO:0000256" key="1">
    <source>
        <dbReference type="SAM" id="MobiDB-lite"/>
    </source>
</evidence>